<feature type="compositionally biased region" description="Low complexity" evidence="1">
    <location>
        <begin position="66"/>
        <end position="88"/>
    </location>
</feature>
<evidence type="ECO:0000313" key="3">
    <source>
        <dbReference type="Proteomes" id="UP000650467"/>
    </source>
</evidence>
<protein>
    <submittedName>
        <fullName evidence="2">Uncharacterized protein</fullName>
    </submittedName>
</protein>
<evidence type="ECO:0000256" key="1">
    <source>
        <dbReference type="SAM" id="MobiDB-lite"/>
    </source>
</evidence>
<organism evidence="2 3">
    <name type="scientific">Chlamydomonas incerta</name>
    <dbReference type="NCBI Taxonomy" id="51695"/>
    <lineage>
        <taxon>Eukaryota</taxon>
        <taxon>Viridiplantae</taxon>
        <taxon>Chlorophyta</taxon>
        <taxon>core chlorophytes</taxon>
        <taxon>Chlorophyceae</taxon>
        <taxon>CS clade</taxon>
        <taxon>Chlamydomonadales</taxon>
        <taxon>Chlamydomonadaceae</taxon>
        <taxon>Chlamydomonas</taxon>
    </lineage>
</organism>
<proteinExistence type="predicted"/>
<feature type="compositionally biased region" description="Gly residues" evidence="1">
    <location>
        <begin position="89"/>
        <end position="101"/>
    </location>
</feature>
<feature type="compositionally biased region" description="Polar residues" evidence="1">
    <location>
        <begin position="38"/>
        <end position="62"/>
    </location>
</feature>
<name>A0A835T566_CHLIN</name>
<dbReference type="Proteomes" id="UP000650467">
    <property type="component" value="Unassembled WGS sequence"/>
</dbReference>
<feature type="region of interest" description="Disordered" evidence="1">
    <location>
        <begin position="1"/>
        <end position="101"/>
    </location>
</feature>
<keyword evidence="3" id="KW-1185">Reference proteome</keyword>
<reference evidence="2" key="1">
    <citation type="journal article" date="2020" name="bioRxiv">
        <title>Comparative genomics of Chlamydomonas.</title>
        <authorList>
            <person name="Craig R.J."/>
            <person name="Hasan A.R."/>
            <person name="Ness R.W."/>
            <person name="Keightley P.D."/>
        </authorList>
    </citation>
    <scope>NUCLEOTIDE SEQUENCE</scope>
    <source>
        <strain evidence="2">SAG 7.73</strain>
    </source>
</reference>
<evidence type="ECO:0000313" key="2">
    <source>
        <dbReference type="EMBL" id="KAG2436293.1"/>
    </source>
</evidence>
<dbReference type="AlphaFoldDB" id="A0A835T566"/>
<sequence>MALRGSTGGSPTATAFSSRGRPRRRRSAWGPPRVAAASQASHCTASGSAKSPWSTSTTSRSGSAPAWARSGAERAAAGERAAARSGWQWVGGGEGGEWGKK</sequence>
<dbReference type="EMBL" id="JAEHOC010000013">
    <property type="protein sequence ID" value="KAG2436293.1"/>
    <property type="molecule type" value="Genomic_DNA"/>
</dbReference>
<comment type="caution">
    <text evidence="2">The sequence shown here is derived from an EMBL/GenBank/DDBJ whole genome shotgun (WGS) entry which is preliminary data.</text>
</comment>
<gene>
    <name evidence="2" type="ORF">HXX76_006604</name>
</gene>
<accession>A0A835T566</accession>